<dbReference type="PANTHER" id="PTHR10133:SF27">
    <property type="entry name" value="DNA POLYMERASE NU"/>
    <property type="match status" value="1"/>
</dbReference>
<feature type="domain" description="DNA-directed DNA polymerase family A palm" evidence="4">
    <location>
        <begin position="370"/>
        <end position="612"/>
    </location>
</feature>
<evidence type="ECO:0000256" key="2">
    <source>
        <dbReference type="ARBA" id="ARBA00022705"/>
    </source>
</evidence>
<evidence type="ECO:0000313" key="6">
    <source>
        <dbReference type="Proteomes" id="UP000475928"/>
    </source>
</evidence>
<protein>
    <recommendedName>
        <fullName evidence="1">DNA-directed DNA polymerase</fullName>
        <ecNumber evidence="1">2.7.7.7</ecNumber>
    </recommendedName>
</protein>
<dbReference type="GO" id="GO:0003887">
    <property type="term" value="F:DNA-directed DNA polymerase activity"/>
    <property type="evidence" value="ECO:0007669"/>
    <property type="project" value="UniProtKB-EC"/>
</dbReference>
<gene>
    <name evidence="5" type="ORF">Hs20B_06550</name>
</gene>
<dbReference type="Gene3D" id="1.10.150.20">
    <property type="entry name" value="5' to 3' exonuclease, C-terminal subdomain"/>
    <property type="match status" value="1"/>
</dbReference>
<dbReference type="GO" id="GO:0006302">
    <property type="term" value="P:double-strand break repair"/>
    <property type="evidence" value="ECO:0007669"/>
    <property type="project" value="TreeGrafter"/>
</dbReference>
<keyword evidence="6" id="KW-1185">Reference proteome</keyword>
<name>A0A6A0B8T7_9LACT</name>
<evidence type="ECO:0000256" key="3">
    <source>
        <dbReference type="ARBA" id="ARBA00049244"/>
    </source>
</evidence>
<proteinExistence type="predicted"/>
<dbReference type="InterPro" id="IPR002298">
    <property type="entry name" value="DNA_polymerase_A"/>
</dbReference>
<evidence type="ECO:0000313" key="5">
    <source>
        <dbReference type="EMBL" id="GFH40257.1"/>
    </source>
</evidence>
<dbReference type="CDD" id="cd08642">
    <property type="entry name" value="DNA_pol_A_pol_I_A"/>
    <property type="match status" value="1"/>
</dbReference>
<dbReference type="PANTHER" id="PTHR10133">
    <property type="entry name" value="DNA POLYMERASE I"/>
    <property type="match status" value="1"/>
</dbReference>
<dbReference type="SMART" id="SM00482">
    <property type="entry name" value="POLAc"/>
    <property type="match status" value="1"/>
</dbReference>
<dbReference type="Gene3D" id="3.30.70.370">
    <property type="match status" value="1"/>
</dbReference>
<evidence type="ECO:0000259" key="4">
    <source>
        <dbReference type="SMART" id="SM00482"/>
    </source>
</evidence>
<reference evidence="5 6" key="1">
    <citation type="submission" date="2020-02" db="EMBL/GenBank/DDBJ databases">
        <title>Draft genome sequence of Lactococcus sp. Hs20B0-1.</title>
        <authorList>
            <person name="Noda S."/>
            <person name="Yuki M."/>
            <person name="Ohkuma M."/>
        </authorList>
    </citation>
    <scope>NUCLEOTIDE SEQUENCE [LARGE SCALE GENOMIC DNA]</scope>
    <source>
        <strain evidence="5 6">Hs20B0-1</strain>
    </source>
</reference>
<sequence length="646" mass="72439">MKILSVDIESFSSVNLQKSGVYKYCESEDFEILLFAYSVDNAPVQVVDLANGEELPPEILSALTDDSVQKCAFNASFERICLSRFLGLPKGQYLNPKSWRCTMIWAATLGLPLSLAGVGAVLGLDKQKLAEGKNLIRYFCVPCTPTKTNGGRIRNLPIHDLKKWELFKSYNVRDVEVEMAIQKKLSRFPVSEEIWAEYQLSEEINDIGIGLDMKFVASAIKVDEISKLSILSKLTELTGLENPNSVLQMRKWLLEQGLETDSLGKKQVEVLVNSNSGLLKQVLLLRQKLAKSSVKKYQAMENYTCSDNRAHGLFQFYGANRTGRFAGRGIQLQNLPQNHMLDLSEARLLVREGNYDALTLLYDSTPEVLSELIRTAFVPQDGKKFIVSDFSAIEARVIAWLAGENWRLEVFKNGGDIYCASASQMFHVPVEKNGENAHLRQKGKIAELALGYGGSVGALTAMGALDMGLAEDELQPLVTTWRNANPHIVKLWWEVDKAIKNCIKQRTATNSHGIKFTYKSGMLFITLLSGRKFAYVKPRIGENRFGGESVTYEGVGVTKKWERLESYGPKFVENIVQAMARDILCFAMKNLSQYRIVGHVHDELIIEVDEDESVSNICEQMSATPPWAKGLLLNADGYECEFYKKE</sequence>
<dbReference type="GO" id="GO:0003677">
    <property type="term" value="F:DNA binding"/>
    <property type="evidence" value="ECO:0007669"/>
    <property type="project" value="InterPro"/>
</dbReference>
<dbReference type="RefSeq" id="WP_172355610.1">
    <property type="nucleotide sequence ID" value="NZ_BLLH01000002.1"/>
</dbReference>
<dbReference type="Proteomes" id="UP000475928">
    <property type="component" value="Unassembled WGS sequence"/>
</dbReference>
<dbReference type="AlphaFoldDB" id="A0A6A0B8T7"/>
<dbReference type="GO" id="GO:0006261">
    <property type="term" value="P:DNA-templated DNA replication"/>
    <property type="evidence" value="ECO:0007669"/>
    <property type="project" value="InterPro"/>
</dbReference>
<dbReference type="SUPFAM" id="SSF56672">
    <property type="entry name" value="DNA/RNA polymerases"/>
    <property type="match status" value="1"/>
</dbReference>
<dbReference type="PRINTS" id="PR00868">
    <property type="entry name" value="DNAPOLI"/>
</dbReference>
<organism evidence="5 6">
    <name type="scientific">Pseudolactococcus insecticola</name>
    <dbReference type="NCBI Taxonomy" id="2709158"/>
    <lineage>
        <taxon>Bacteria</taxon>
        <taxon>Bacillati</taxon>
        <taxon>Bacillota</taxon>
        <taxon>Bacilli</taxon>
        <taxon>Lactobacillales</taxon>
        <taxon>Streptococcaceae</taxon>
        <taxon>Pseudolactococcus</taxon>
    </lineage>
</organism>
<comment type="catalytic activity">
    <reaction evidence="3">
        <text>DNA(n) + a 2'-deoxyribonucleoside 5'-triphosphate = DNA(n+1) + diphosphate</text>
        <dbReference type="Rhea" id="RHEA:22508"/>
        <dbReference type="Rhea" id="RHEA-COMP:17339"/>
        <dbReference type="Rhea" id="RHEA-COMP:17340"/>
        <dbReference type="ChEBI" id="CHEBI:33019"/>
        <dbReference type="ChEBI" id="CHEBI:61560"/>
        <dbReference type="ChEBI" id="CHEBI:173112"/>
        <dbReference type="EC" id="2.7.7.7"/>
    </reaction>
</comment>
<comment type="caution">
    <text evidence="5">The sequence shown here is derived from an EMBL/GenBank/DDBJ whole genome shotgun (WGS) entry which is preliminary data.</text>
</comment>
<evidence type="ECO:0000256" key="1">
    <source>
        <dbReference type="ARBA" id="ARBA00012417"/>
    </source>
</evidence>
<accession>A0A6A0B8T7</accession>
<dbReference type="SUPFAM" id="SSF53098">
    <property type="entry name" value="Ribonuclease H-like"/>
    <property type="match status" value="1"/>
</dbReference>
<dbReference type="EC" id="2.7.7.7" evidence="1"/>
<keyword evidence="2" id="KW-0235">DNA replication</keyword>
<dbReference type="InterPro" id="IPR012337">
    <property type="entry name" value="RNaseH-like_sf"/>
</dbReference>
<dbReference type="Pfam" id="PF00476">
    <property type="entry name" value="DNA_pol_A"/>
    <property type="match status" value="1"/>
</dbReference>
<dbReference type="InterPro" id="IPR001098">
    <property type="entry name" value="DNA-dir_DNA_pol_A_palm_dom"/>
</dbReference>
<dbReference type="InterPro" id="IPR043502">
    <property type="entry name" value="DNA/RNA_pol_sf"/>
</dbReference>
<dbReference type="EMBL" id="BLLH01000002">
    <property type="protein sequence ID" value="GFH40257.1"/>
    <property type="molecule type" value="Genomic_DNA"/>
</dbReference>